<name>A0A1E5PH12_9ACTN</name>
<feature type="region of interest" description="Disordered" evidence="1">
    <location>
        <begin position="27"/>
        <end position="57"/>
    </location>
</feature>
<comment type="caution">
    <text evidence="2">The sequence shown here is derived from an EMBL/GenBank/DDBJ whole genome shotgun (WGS) entry which is preliminary data.</text>
</comment>
<evidence type="ECO:0000313" key="3">
    <source>
        <dbReference type="Proteomes" id="UP000095759"/>
    </source>
</evidence>
<feature type="region of interest" description="Disordered" evidence="1">
    <location>
        <begin position="76"/>
        <end position="111"/>
    </location>
</feature>
<accession>A0A1E5PH12</accession>
<gene>
    <name evidence="2" type="ORF">AS594_34655</name>
</gene>
<proteinExistence type="predicted"/>
<dbReference type="Proteomes" id="UP000095759">
    <property type="component" value="Unassembled WGS sequence"/>
</dbReference>
<dbReference type="AlphaFoldDB" id="A0A1E5PH12"/>
<evidence type="ECO:0000313" key="2">
    <source>
        <dbReference type="EMBL" id="OEJ28819.1"/>
    </source>
</evidence>
<keyword evidence="3" id="KW-1185">Reference proteome</keyword>
<organism evidence="2 3">
    <name type="scientific">Streptomyces agglomeratus</name>
    <dbReference type="NCBI Taxonomy" id="285458"/>
    <lineage>
        <taxon>Bacteria</taxon>
        <taxon>Bacillati</taxon>
        <taxon>Actinomycetota</taxon>
        <taxon>Actinomycetes</taxon>
        <taxon>Kitasatosporales</taxon>
        <taxon>Streptomycetaceae</taxon>
        <taxon>Streptomyces</taxon>
    </lineage>
</organism>
<protein>
    <submittedName>
        <fullName evidence="2">Uncharacterized protein</fullName>
    </submittedName>
</protein>
<reference evidence="2 3" key="1">
    <citation type="submission" date="2016-08" db="EMBL/GenBank/DDBJ databases">
        <title>Complete genome sequence of Streptomyces agglomeratus strain 6-3-2, a novel anti-MRSA actinomycete isolated from Wuli of Tebit, China.</title>
        <authorList>
            <person name="Chen X."/>
        </authorList>
    </citation>
    <scope>NUCLEOTIDE SEQUENCE [LARGE SCALE GENOMIC DNA]</scope>
    <source>
        <strain evidence="2 3">6-3-2</strain>
    </source>
</reference>
<feature type="compositionally biased region" description="Basic and acidic residues" evidence="1">
    <location>
        <begin position="80"/>
        <end position="92"/>
    </location>
</feature>
<evidence type="ECO:0000256" key="1">
    <source>
        <dbReference type="SAM" id="MobiDB-lite"/>
    </source>
</evidence>
<dbReference type="EMBL" id="MEHJ01000001">
    <property type="protein sequence ID" value="OEJ28819.1"/>
    <property type="molecule type" value="Genomic_DNA"/>
</dbReference>
<sequence>MGTADLGLSAVDAQFDVFGLGVCEDVGQGAQPDARPVGNGEAPGGERRADLVDGEGDGGAGHVVQLGQCRVRQLQTQVDQGDRDPIGEDQRVVRLGSGGPFALSATPLAQL</sequence>